<protein>
    <recommendedName>
        <fullName evidence="10">Thiamine pyrimidine synthase</fullName>
    </recommendedName>
</protein>
<dbReference type="GO" id="GO:0046872">
    <property type="term" value="F:metal ion binding"/>
    <property type="evidence" value="ECO:0007669"/>
    <property type="project" value="UniProtKB-KW"/>
</dbReference>
<feature type="domain" description="SsuA/THI5-like" evidence="12">
    <location>
        <begin position="61"/>
        <end position="264"/>
    </location>
</feature>
<keyword evidence="14" id="KW-1185">Reference proteome</keyword>
<dbReference type="Proteomes" id="UP000646365">
    <property type="component" value="Unassembled WGS sequence"/>
</dbReference>
<dbReference type="Pfam" id="PF09084">
    <property type="entry name" value="NMT1"/>
    <property type="match status" value="1"/>
</dbReference>
<evidence type="ECO:0000259" key="12">
    <source>
        <dbReference type="Pfam" id="PF09084"/>
    </source>
</evidence>
<dbReference type="PANTHER" id="PTHR31528">
    <property type="entry name" value="4-AMINO-5-HYDROXYMETHYL-2-METHYLPYRIMIDINE PHOSPHATE SYNTHASE THI11-RELATED"/>
    <property type="match status" value="1"/>
</dbReference>
<reference evidence="13" key="2">
    <citation type="submission" date="2020-09" db="EMBL/GenBank/DDBJ databases">
        <authorList>
            <person name="Sun Q."/>
            <person name="Zhou Y."/>
        </authorList>
    </citation>
    <scope>NUCLEOTIDE SEQUENCE</scope>
    <source>
        <strain evidence="13">CGMCC 1.15725</strain>
    </source>
</reference>
<evidence type="ECO:0000256" key="4">
    <source>
        <dbReference type="ARBA" id="ARBA00011738"/>
    </source>
</evidence>
<organism evidence="13 14">
    <name type="scientific">Aliidongia dinghuensis</name>
    <dbReference type="NCBI Taxonomy" id="1867774"/>
    <lineage>
        <taxon>Bacteria</taxon>
        <taxon>Pseudomonadati</taxon>
        <taxon>Pseudomonadota</taxon>
        <taxon>Alphaproteobacteria</taxon>
        <taxon>Rhodospirillales</taxon>
        <taxon>Dongiaceae</taxon>
        <taxon>Aliidongia</taxon>
    </lineage>
</organism>
<comment type="caution">
    <text evidence="13">The sequence shown here is derived from an EMBL/GenBank/DDBJ whole genome shotgun (WGS) entry which is preliminary data.</text>
</comment>
<keyword evidence="5" id="KW-0808">Transferase</keyword>
<evidence type="ECO:0000256" key="6">
    <source>
        <dbReference type="ARBA" id="ARBA00022723"/>
    </source>
</evidence>
<dbReference type="AlphaFoldDB" id="A0A8J3E4B8"/>
<evidence type="ECO:0000256" key="1">
    <source>
        <dbReference type="ARBA" id="ARBA00003469"/>
    </source>
</evidence>
<dbReference type="RefSeq" id="WP_189044889.1">
    <property type="nucleotide sequence ID" value="NZ_BMJQ01000004.1"/>
</dbReference>
<dbReference type="GO" id="GO:0016740">
    <property type="term" value="F:transferase activity"/>
    <property type="evidence" value="ECO:0007669"/>
    <property type="project" value="UniProtKB-KW"/>
</dbReference>
<comment type="pathway">
    <text evidence="2">Cofactor biosynthesis; thiamine diphosphate biosynthesis.</text>
</comment>
<evidence type="ECO:0000256" key="5">
    <source>
        <dbReference type="ARBA" id="ARBA00022679"/>
    </source>
</evidence>
<evidence type="ECO:0000256" key="9">
    <source>
        <dbReference type="ARBA" id="ARBA00023004"/>
    </source>
</evidence>
<gene>
    <name evidence="13" type="ORF">GCM10011611_18610</name>
</gene>
<dbReference type="Gene3D" id="3.40.190.10">
    <property type="entry name" value="Periplasmic binding protein-like II"/>
    <property type="match status" value="2"/>
</dbReference>
<keyword evidence="9" id="KW-0408">Iron</keyword>
<comment type="function">
    <text evidence="1">Responsible for the formation of the pyrimidine heterocycle in the thiamine biosynthesis pathway. Catalyzes the formation of hydroxymethylpyrimidine phosphate (HMP-P) from histidine and pyridoxal phosphate (PLP). The protein uses PLP and the active site histidine to form HMP-P, generating an inactive enzyme. The enzyme can only undergo a single turnover, which suggests it is a suicide enzyme.</text>
</comment>
<evidence type="ECO:0000256" key="11">
    <source>
        <dbReference type="ARBA" id="ARBA00048179"/>
    </source>
</evidence>
<proteinExistence type="inferred from homology"/>
<evidence type="ECO:0000256" key="10">
    <source>
        <dbReference type="ARBA" id="ARBA00033171"/>
    </source>
</evidence>
<evidence type="ECO:0000256" key="7">
    <source>
        <dbReference type="ARBA" id="ARBA00022898"/>
    </source>
</evidence>
<name>A0A8J3E4B8_9PROT</name>
<keyword evidence="7" id="KW-0663">Pyridoxal phosphate</keyword>
<evidence type="ECO:0000256" key="3">
    <source>
        <dbReference type="ARBA" id="ARBA00009406"/>
    </source>
</evidence>
<dbReference type="InterPro" id="IPR027939">
    <property type="entry name" value="NMT1/THI5"/>
</dbReference>
<evidence type="ECO:0000313" key="13">
    <source>
        <dbReference type="EMBL" id="GGF13176.1"/>
    </source>
</evidence>
<keyword evidence="8" id="KW-0784">Thiamine biosynthesis</keyword>
<evidence type="ECO:0000256" key="2">
    <source>
        <dbReference type="ARBA" id="ARBA00004948"/>
    </source>
</evidence>
<reference evidence="13" key="1">
    <citation type="journal article" date="2014" name="Int. J. Syst. Evol. Microbiol.">
        <title>Complete genome sequence of Corynebacterium casei LMG S-19264T (=DSM 44701T), isolated from a smear-ripened cheese.</title>
        <authorList>
            <consortium name="US DOE Joint Genome Institute (JGI-PGF)"/>
            <person name="Walter F."/>
            <person name="Albersmeier A."/>
            <person name="Kalinowski J."/>
            <person name="Ruckert C."/>
        </authorList>
    </citation>
    <scope>NUCLEOTIDE SEQUENCE</scope>
    <source>
        <strain evidence="13">CGMCC 1.15725</strain>
    </source>
</reference>
<evidence type="ECO:0000313" key="14">
    <source>
        <dbReference type="Proteomes" id="UP000646365"/>
    </source>
</evidence>
<accession>A0A8J3E4B8</accession>
<dbReference type="InterPro" id="IPR015168">
    <property type="entry name" value="SsuA/THI5"/>
</dbReference>
<dbReference type="GO" id="GO:0009228">
    <property type="term" value="P:thiamine biosynthetic process"/>
    <property type="evidence" value="ECO:0007669"/>
    <property type="project" value="UniProtKB-KW"/>
</dbReference>
<dbReference type="EMBL" id="BMJQ01000004">
    <property type="protein sequence ID" value="GGF13176.1"/>
    <property type="molecule type" value="Genomic_DNA"/>
</dbReference>
<sequence>MVAWPLSLGIRPKPALTFLKRFAYSATAVFLAYLATQEAAVAGDKTVPVALQLLWTHQAIFGGYYVADRQGFYAAEGLNVRFRESAPDADLLSPVLDGTAQFGIAGAAELLIARERGKPVRAIATIFRRSPVVYVSKASLGITRPDDFRGRTIRVVTDPANFFAMMTHAGLARTDYRMVSLPSDPKLFAADAADVWLIYINGFAVTLERMGQKLNYIYPDDYGVHFYADTLFTTDTVIATQPDLVLRFLRASLKGWTGAVEDPALVGPFVRSYDPQADADLETQKMRATQALVNTGEDHIGWMREERWAQMAKVLKEQGALSGSLAVDDVFTMAFLRNIYEAGAAIQ</sequence>
<dbReference type="SUPFAM" id="SSF53850">
    <property type="entry name" value="Periplasmic binding protein-like II"/>
    <property type="match status" value="1"/>
</dbReference>
<keyword evidence="6" id="KW-0479">Metal-binding</keyword>
<comment type="catalytic activity">
    <reaction evidence="11">
        <text>N(6)-(pyridoxal phosphate)-L-lysyl-[4-amino-5-hydroxymethyl-2-methylpyrimidine phosphate synthase] + L-histidyl-[4-amino-5-hydroxymethyl-2-methylpyrimidine phosphate synthase] + 2 Fe(3+) + 4 H2O = L-lysyl-[4-amino-5-hydroxymethyl-2-methylpyrimidine phosphate synthase] + (2S)-2-amino-5-hydroxy-4-oxopentanoyl-[4-amino-5-hydroxymethyl-2-methylpyrimidine phosphate synthase] + 4-amino-2-methyl-5-(phosphooxymethyl)pyrimidine + 3-oxopropanoate + 2 Fe(2+) + 2 H(+)</text>
        <dbReference type="Rhea" id="RHEA:65756"/>
        <dbReference type="Rhea" id="RHEA-COMP:16892"/>
        <dbReference type="Rhea" id="RHEA-COMP:16893"/>
        <dbReference type="Rhea" id="RHEA-COMP:16894"/>
        <dbReference type="Rhea" id="RHEA-COMP:16895"/>
        <dbReference type="ChEBI" id="CHEBI:15377"/>
        <dbReference type="ChEBI" id="CHEBI:15378"/>
        <dbReference type="ChEBI" id="CHEBI:29033"/>
        <dbReference type="ChEBI" id="CHEBI:29034"/>
        <dbReference type="ChEBI" id="CHEBI:29969"/>
        <dbReference type="ChEBI" id="CHEBI:29979"/>
        <dbReference type="ChEBI" id="CHEBI:33190"/>
        <dbReference type="ChEBI" id="CHEBI:58354"/>
        <dbReference type="ChEBI" id="CHEBI:143915"/>
        <dbReference type="ChEBI" id="CHEBI:157692"/>
    </reaction>
    <physiologicalReaction direction="left-to-right" evidence="11">
        <dbReference type="Rhea" id="RHEA:65757"/>
    </physiologicalReaction>
</comment>
<dbReference type="PANTHER" id="PTHR31528:SF1">
    <property type="entry name" value="4-AMINO-5-HYDROXYMETHYL-2-METHYLPYRIMIDINE PHOSPHATE SYNTHASE THI11-RELATED"/>
    <property type="match status" value="1"/>
</dbReference>
<comment type="similarity">
    <text evidence="3">Belongs to the NMT1/THI5 family.</text>
</comment>
<comment type="subunit">
    <text evidence="4">Homodimer.</text>
</comment>
<evidence type="ECO:0000256" key="8">
    <source>
        <dbReference type="ARBA" id="ARBA00022977"/>
    </source>
</evidence>